<dbReference type="PROSITE" id="PS01102">
    <property type="entry name" value="ZF_DKSA_1"/>
    <property type="match status" value="1"/>
</dbReference>
<name>A0A1U7CZS7_9RHOB</name>
<dbReference type="GO" id="GO:0008270">
    <property type="term" value="F:zinc ion binding"/>
    <property type="evidence" value="ECO:0007669"/>
    <property type="project" value="UniProtKB-KW"/>
</dbReference>
<keyword evidence="1" id="KW-0479">Metal-binding</keyword>
<dbReference type="Pfam" id="PF01258">
    <property type="entry name" value="zf-dskA_traR"/>
    <property type="match status" value="1"/>
</dbReference>
<reference evidence="6 7" key="1">
    <citation type="submission" date="2016-03" db="EMBL/GenBank/DDBJ databases">
        <title>Deep-sea bacteria in the southern Pacific.</title>
        <authorList>
            <person name="Tang K."/>
        </authorList>
    </citation>
    <scope>NUCLEOTIDE SEQUENCE [LARGE SCALE GENOMIC DNA]</scope>
    <source>
        <strain evidence="6 7">JLT2016</strain>
    </source>
</reference>
<accession>A0A1U7CZS7</accession>
<protein>
    <submittedName>
        <fullName evidence="6">Transcriptional regulator, TraR/DksA family</fullName>
    </submittedName>
</protein>
<feature type="domain" description="Zinc finger DksA/TraR C4-type" evidence="5">
    <location>
        <begin position="79"/>
        <end position="110"/>
    </location>
</feature>
<sequence length="111" mass="12195">MTDRNDRFRALIDARLAELAEEDALGRSGQATVELDQQAVGRLSRQDALLGQSMARATQARRDAQRRALVAALERIESGNFGYCEDCGEEIPGRRLELDPTARRCVSCASG</sequence>
<evidence type="ECO:0000313" key="7">
    <source>
        <dbReference type="Proteomes" id="UP000186559"/>
    </source>
</evidence>
<dbReference type="AlphaFoldDB" id="A0A1U7CZS7"/>
<evidence type="ECO:0000313" key="6">
    <source>
        <dbReference type="EMBL" id="APX21407.1"/>
    </source>
</evidence>
<evidence type="ECO:0000259" key="5">
    <source>
        <dbReference type="Pfam" id="PF01258"/>
    </source>
</evidence>
<evidence type="ECO:0000256" key="1">
    <source>
        <dbReference type="ARBA" id="ARBA00022723"/>
    </source>
</evidence>
<dbReference type="PANTHER" id="PTHR33823">
    <property type="entry name" value="RNA POLYMERASE-BINDING TRANSCRIPTION FACTOR DKSA-RELATED"/>
    <property type="match status" value="1"/>
</dbReference>
<dbReference type="PROSITE" id="PS51128">
    <property type="entry name" value="ZF_DKSA_2"/>
    <property type="match status" value="1"/>
</dbReference>
<keyword evidence="2" id="KW-0863">Zinc-finger</keyword>
<dbReference type="InterPro" id="IPR020458">
    <property type="entry name" value="Znf_DskA_TraR_CS"/>
</dbReference>
<keyword evidence="7" id="KW-1185">Reference proteome</keyword>
<evidence type="ECO:0000256" key="4">
    <source>
        <dbReference type="PROSITE-ProRule" id="PRU00510"/>
    </source>
</evidence>
<dbReference type="EMBL" id="CP014796">
    <property type="protein sequence ID" value="APX21407.1"/>
    <property type="molecule type" value="Genomic_DNA"/>
</dbReference>
<dbReference type="PANTHER" id="PTHR33823:SF4">
    <property type="entry name" value="GENERAL STRESS PROTEIN 16O"/>
    <property type="match status" value="1"/>
</dbReference>
<dbReference type="Proteomes" id="UP000186559">
    <property type="component" value="Chromosome"/>
</dbReference>
<proteinExistence type="predicted"/>
<dbReference type="KEGG" id="tpro:Ga0080559_TMP611"/>
<dbReference type="Gene3D" id="1.20.120.910">
    <property type="entry name" value="DksA, coiled-coil domain"/>
    <property type="match status" value="1"/>
</dbReference>
<keyword evidence="3" id="KW-0862">Zinc</keyword>
<organism evidence="6 7">
    <name type="scientific">Salipiger profundus</name>
    <dbReference type="NCBI Taxonomy" id="1229727"/>
    <lineage>
        <taxon>Bacteria</taxon>
        <taxon>Pseudomonadati</taxon>
        <taxon>Pseudomonadota</taxon>
        <taxon>Alphaproteobacteria</taxon>
        <taxon>Rhodobacterales</taxon>
        <taxon>Roseobacteraceae</taxon>
        <taxon>Salipiger</taxon>
    </lineage>
</organism>
<gene>
    <name evidence="6" type="ORF">Ga0080559_TMP611</name>
</gene>
<dbReference type="RefSeq" id="WP_076622068.1">
    <property type="nucleotide sequence ID" value="NZ_BMEW01000002.1"/>
</dbReference>
<feature type="zinc finger region" description="dksA C4-type" evidence="4">
    <location>
        <begin position="84"/>
        <end position="108"/>
    </location>
</feature>
<dbReference type="SUPFAM" id="SSF57716">
    <property type="entry name" value="Glucocorticoid receptor-like (DNA-binding domain)"/>
    <property type="match status" value="1"/>
</dbReference>
<dbReference type="STRING" id="1229727.Ga0080559_TMP611"/>
<evidence type="ECO:0000256" key="2">
    <source>
        <dbReference type="ARBA" id="ARBA00022771"/>
    </source>
</evidence>
<dbReference type="InterPro" id="IPR000962">
    <property type="entry name" value="Znf_DskA_TraR"/>
</dbReference>
<evidence type="ECO:0000256" key="3">
    <source>
        <dbReference type="ARBA" id="ARBA00022833"/>
    </source>
</evidence>